<gene>
    <name evidence="1" type="ORF">EVAR_48097_1</name>
</gene>
<proteinExistence type="predicted"/>
<organism evidence="1 2">
    <name type="scientific">Eumeta variegata</name>
    <name type="common">Bagworm moth</name>
    <name type="synonym">Eumeta japonica</name>
    <dbReference type="NCBI Taxonomy" id="151549"/>
    <lineage>
        <taxon>Eukaryota</taxon>
        <taxon>Metazoa</taxon>
        <taxon>Ecdysozoa</taxon>
        <taxon>Arthropoda</taxon>
        <taxon>Hexapoda</taxon>
        <taxon>Insecta</taxon>
        <taxon>Pterygota</taxon>
        <taxon>Neoptera</taxon>
        <taxon>Endopterygota</taxon>
        <taxon>Lepidoptera</taxon>
        <taxon>Glossata</taxon>
        <taxon>Ditrysia</taxon>
        <taxon>Tineoidea</taxon>
        <taxon>Psychidae</taxon>
        <taxon>Oiketicinae</taxon>
        <taxon>Eumeta</taxon>
    </lineage>
</organism>
<comment type="caution">
    <text evidence="1">The sequence shown here is derived from an EMBL/GenBank/DDBJ whole genome shotgun (WGS) entry which is preliminary data.</text>
</comment>
<dbReference type="Proteomes" id="UP000299102">
    <property type="component" value="Unassembled WGS sequence"/>
</dbReference>
<evidence type="ECO:0000313" key="1">
    <source>
        <dbReference type="EMBL" id="GBP63839.1"/>
    </source>
</evidence>
<accession>A0A4C1XNQ0</accession>
<keyword evidence="2" id="KW-1185">Reference proteome</keyword>
<reference evidence="1 2" key="1">
    <citation type="journal article" date="2019" name="Commun. Biol.">
        <title>The bagworm genome reveals a unique fibroin gene that provides high tensile strength.</title>
        <authorList>
            <person name="Kono N."/>
            <person name="Nakamura H."/>
            <person name="Ohtoshi R."/>
            <person name="Tomita M."/>
            <person name="Numata K."/>
            <person name="Arakawa K."/>
        </authorList>
    </citation>
    <scope>NUCLEOTIDE SEQUENCE [LARGE SCALE GENOMIC DNA]</scope>
</reference>
<name>A0A4C1XNQ0_EUMVA</name>
<dbReference type="AlphaFoldDB" id="A0A4C1XNQ0"/>
<protein>
    <submittedName>
        <fullName evidence="1">Uncharacterized protein</fullName>
    </submittedName>
</protein>
<dbReference type="EMBL" id="BGZK01000881">
    <property type="protein sequence ID" value="GBP63839.1"/>
    <property type="molecule type" value="Genomic_DNA"/>
</dbReference>
<sequence length="112" mass="12627">MLFKPEGTAFESQHEPSNRQILSKIKPVVSCLGENVKSILNLADPVQRPVRLPRPARTGVKAEGKALCRSMVLRWSPASERLSCERFLGLLRRQVVIDVKHLLARLLRCCVL</sequence>
<evidence type="ECO:0000313" key="2">
    <source>
        <dbReference type="Proteomes" id="UP000299102"/>
    </source>
</evidence>